<evidence type="ECO:0000313" key="2">
    <source>
        <dbReference type="EMBL" id="SVD36148.1"/>
    </source>
</evidence>
<dbReference type="EMBL" id="UINC01145801">
    <property type="protein sequence ID" value="SVD36148.1"/>
    <property type="molecule type" value="Genomic_DNA"/>
</dbReference>
<organism evidence="2">
    <name type="scientific">marine metagenome</name>
    <dbReference type="NCBI Taxonomy" id="408172"/>
    <lineage>
        <taxon>unclassified sequences</taxon>
        <taxon>metagenomes</taxon>
        <taxon>ecological metagenomes</taxon>
    </lineage>
</organism>
<name>A0A382UR19_9ZZZZ</name>
<gene>
    <name evidence="2" type="ORF">METZ01_LOCUS389002</name>
</gene>
<evidence type="ECO:0000259" key="1">
    <source>
        <dbReference type="Pfam" id="PF02617"/>
    </source>
</evidence>
<dbReference type="Pfam" id="PF02617">
    <property type="entry name" value="ClpS"/>
    <property type="match status" value="1"/>
</dbReference>
<dbReference type="InterPro" id="IPR003769">
    <property type="entry name" value="ClpS_core"/>
</dbReference>
<dbReference type="AlphaFoldDB" id="A0A382UR19"/>
<dbReference type="GO" id="GO:0030163">
    <property type="term" value="P:protein catabolic process"/>
    <property type="evidence" value="ECO:0007669"/>
    <property type="project" value="InterPro"/>
</dbReference>
<reference evidence="2" key="1">
    <citation type="submission" date="2018-05" db="EMBL/GenBank/DDBJ databases">
        <authorList>
            <person name="Lanie J.A."/>
            <person name="Ng W.-L."/>
            <person name="Kazmierczak K.M."/>
            <person name="Andrzejewski T.M."/>
            <person name="Davidsen T.M."/>
            <person name="Wayne K.J."/>
            <person name="Tettelin H."/>
            <person name="Glass J.I."/>
            <person name="Rusch D."/>
            <person name="Podicherti R."/>
            <person name="Tsui H.-C.T."/>
            <person name="Winkler M.E."/>
        </authorList>
    </citation>
    <scope>NUCLEOTIDE SEQUENCE</scope>
</reference>
<accession>A0A382UR19</accession>
<sequence length="71" mass="7871">MTQASTQGVADITKLKSPPRYNVVLLNDETTPQDFVVNVLQTIFNKSVDEAKLVMLEVHEKGRGIAGTYSY</sequence>
<dbReference type="Gene3D" id="3.30.1390.10">
    <property type="match status" value="1"/>
</dbReference>
<dbReference type="SUPFAM" id="SSF54736">
    <property type="entry name" value="ClpS-like"/>
    <property type="match status" value="1"/>
</dbReference>
<protein>
    <recommendedName>
        <fullName evidence="1">Adaptor protein ClpS core domain-containing protein</fullName>
    </recommendedName>
</protein>
<feature type="domain" description="Adaptor protein ClpS core" evidence="1">
    <location>
        <begin position="16"/>
        <end position="71"/>
    </location>
</feature>
<feature type="non-terminal residue" evidence="2">
    <location>
        <position position="71"/>
    </location>
</feature>
<proteinExistence type="predicted"/>
<dbReference type="InterPro" id="IPR014719">
    <property type="entry name" value="Ribosomal_bL12_C/ClpS-like"/>
</dbReference>